<dbReference type="Proteomes" id="UP000498740">
    <property type="component" value="Unassembled WGS sequence"/>
</dbReference>
<feature type="transmembrane region" description="Helical" evidence="11">
    <location>
        <begin position="36"/>
        <end position="61"/>
    </location>
</feature>
<keyword evidence="3" id="KW-1003">Cell membrane</keyword>
<dbReference type="FunFam" id="3.40.50.300:FF:001001">
    <property type="entry name" value="Multidrug ABC transporter ATP-binding protein"/>
    <property type="match status" value="1"/>
</dbReference>
<dbReference type="InterPro" id="IPR027417">
    <property type="entry name" value="P-loop_NTPase"/>
</dbReference>
<feature type="transmembrane region" description="Helical" evidence="11">
    <location>
        <begin position="269"/>
        <end position="300"/>
    </location>
</feature>
<protein>
    <recommendedName>
        <fullName evidence="16">ATP-binding cassette, subfamily C</fullName>
    </recommendedName>
</protein>
<dbReference type="CDD" id="cd07346">
    <property type="entry name" value="ABC_6TM_exporters"/>
    <property type="match status" value="1"/>
</dbReference>
<evidence type="ECO:0000259" key="13">
    <source>
        <dbReference type="PROSITE" id="PS50929"/>
    </source>
</evidence>
<dbReference type="InterPro" id="IPR003593">
    <property type="entry name" value="AAA+_ATPase"/>
</dbReference>
<dbReference type="Pfam" id="PF00005">
    <property type="entry name" value="ABC_tran"/>
    <property type="match status" value="1"/>
</dbReference>
<dbReference type="SUPFAM" id="SSF52540">
    <property type="entry name" value="P-loop containing nucleoside triphosphate hydrolases"/>
    <property type="match status" value="1"/>
</dbReference>
<dbReference type="GO" id="GO:0005886">
    <property type="term" value="C:plasma membrane"/>
    <property type="evidence" value="ECO:0007669"/>
    <property type="project" value="UniProtKB-SubCell"/>
</dbReference>
<feature type="region of interest" description="Disordered" evidence="10">
    <location>
        <begin position="340"/>
        <end position="360"/>
    </location>
</feature>
<keyword evidence="2" id="KW-0813">Transport</keyword>
<dbReference type="Pfam" id="PF00664">
    <property type="entry name" value="ABC_membrane"/>
    <property type="match status" value="1"/>
</dbReference>
<dbReference type="InterPro" id="IPR003439">
    <property type="entry name" value="ABC_transporter-like_ATP-bd"/>
</dbReference>
<dbReference type="EMBL" id="BLWD01000001">
    <property type="protein sequence ID" value="GFN01831.1"/>
    <property type="molecule type" value="Genomic_DNA"/>
</dbReference>
<dbReference type="PANTHER" id="PTHR24221:SF654">
    <property type="entry name" value="ATP-BINDING CASSETTE SUB-FAMILY B MEMBER 6"/>
    <property type="match status" value="1"/>
</dbReference>
<evidence type="ECO:0000256" key="5">
    <source>
        <dbReference type="ARBA" id="ARBA00022692"/>
    </source>
</evidence>
<dbReference type="Gene3D" id="3.40.50.300">
    <property type="entry name" value="P-loop containing nucleotide triphosphate hydrolases"/>
    <property type="match status" value="1"/>
</dbReference>
<evidence type="ECO:0000256" key="1">
    <source>
        <dbReference type="ARBA" id="ARBA00004651"/>
    </source>
</evidence>
<keyword evidence="6" id="KW-0547">Nucleotide-binding</keyword>
<dbReference type="InterPro" id="IPR036640">
    <property type="entry name" value="ABC1_TM_sf"/>
</dbReference>
<feature type="region of interest" description="Disordered" evidence="10">
    <location>
        <begin position="573"/>
        <end position="640"/>
    </location>
</feature>
<feature type="compositionally biased region" description="Basic and acidic residues" evidence="10">
    <location>
        <begin position="716"/>
        <end position="733"/>
    </location>
</feature>
<keyword evidence="9 11" id="KW-0472">Membrane</keyword>
<feature type="domain" description="ABC transporter" evidence="12">
    <location>
        <begin position="362"/>
        <end position="590"/>
    </location>
</feature>
<evidence type="ECO:0000313" key="14">
    <source>
        <dbReference type="EMBL" id="GFN01831.1"/>
    </source>
</evidence>
<feature type="transmembrane region" description="Helical" evidence="11">
    <location>
        <begin position="73"/>
        <end position="93"/>
    </location>
</feature>
<dbReference type="AlphaFoldDB" id="A0A7J0CH55"/>
<dbReference type="GO" id="GO:0005524">
    <property type="term" value="F:ATP binding"/>
    <property type="evidence" value="ECO:0007669"/>
    <property type="project" value="UniProtKB-KW"/>
</dbReference>
<evidence type="ECO:0008006" key="16">
    <source>
        <dbReference type="Google" id="ProtNLM"/>
    </source>
</evidence>
<dbReference type="PANTHER" id="PTHR24221">
    <property type="entry name" value="ATP-BINDING CASSETTE SUB-FAMILY B"/>
    <property type="match status" value="1"/>
</dbReference>
<dbReference type="SMART" id="SM00382">
    <property type="entry name" value="AAA"/>
    <property type="match status" value="1"/>
</dbReference>
<proteinExistence type="predicted"/>
<dbReference type="GO" id="GO:0016887">
    <property type="term" value="F:ATP hydrolysis activity"/>
    <property type="evidence" value="ECO:0007669"/>
    <property type="project" value="InterPro"/>
</dbReference>
<name>A0A7J0CH55_STRMI</name>
<comment type="subcellular location">
    <subcellularLocation>
        <location evidence="1">Cell membrane</location>
        <topology evidence="1">Multi-pass membrane protein</topology>
    </subcellularLocation>
</comment>
<accession>A0A7J0CH55</accession>
<evidence type="ECO:0000259" key="12">
    <source>
        <dbReference type="PROSITE" id="PS50893"/>
    </source>
</evidence>
<dbReference type="PROSITE" id="PS50893">
    <property type="entry name" value="ABC_TRANSPORTER_2"/>
    <property type="match status" value="1"/>
</dbReference>
<gene>
    <name evidence="14" type="ORF">Smic_03870</name>
</gene>
<sequence length="867" mass="89640">MTSAQTDTPVATLPVADARRTRAEILRRLRAHRRRLGAALLTLLGGTAATLATPPVLGGIVDAVADGAGRGRVPALGIALVAATAVGAVLAYAGGRMLVALVQEVLAGLREDVFETAVHLPVNTLESSGSSDVVSRVTRDVEAVSEAASDVLPEVTNASFTIGLSLVGLAVLDLRLALAGLLCLPVHVYATRQFLRRSHRVYGDIRRLESARGQSVIEAVRGAESIRAYRTQDHHLDDLAERSVRAIERQRDGVGLRNRFTGLLNAAEFLGLAAVLVTGFALFGSGAVTLGAATAAALYFHRLFGPVGALLGSLDDIQRATVGLSRLVGITDLDRHHVRYEEPAQGSGRPNEAQGAGRRPDIDVKGVSYAYDGGRPALREVSLHVPAGTSLALVGASGSGKSTLARLVAGIGTPDRGSVTVGSAEAPDAPASRYLVTQEVHLFGGTLADNLRLARPDAGDDQLRHALREAGAGWALDLDAGLDTVLGAGGSPLDDGSVQHLALARVLLADPPVVVLDEATAESGPQTRALLQGALARVTAGRTSVVVAHRLEQARQADRVLVLRDGEVAEQGTHDELLAAGASTRRSGRPTTAPGRAAAHRSARDDPGDEVDGGGEDAGAEHVRQQAVPQGDRADLGGGDVGVGDLVGHAEVVAEVQEVDVLRAACGVEVDAALGGQVVEVGVPGGVHQVERGPGGEDAAQRDGRGGVAQVGVAGQEEHHDADEPAEGGRDDYQLFEDGPELLAADVVVGGGRVHGPERDPSGDDEDRLGGGDPGEDAERRVGQQTGDHAGDDPEDRRDDEPGDGGERGVTGRVAQAGSPRRIGDRWSSGAVVRRIGGRLPYDRHPTPPGRPPHPAAGRVAYGRAPA</sequence>
<evidence type="ECO:0000256" key="11">
    <source>
        <dbReference type="SAM" id="Phobius"/>
    </source>
</evidence>
<dbReference type="GO" id="GO:0034040">
    <property type="term" value="F:ATPase-coupled lipid transmembrane transporter activity"/>
    <property type="evidence" value="ECO:0007669"/>
    <property type="project" value="TreeGrafter"/>
</dbReference>
<dbReference type="InterPro" id="IPR039421">
    <property type="entry name" value="Type_1_exporter"/>
</dbReference>
<evidence type="ECO:0000256" key="2">
    <source>
        <dbReference type="ARBA" id="ARBA00022448"/>
    </source>
</evidence>
<evidence type="ECO:0000256" key="8">
    <source>
        <dbReference type="ARBA" id="ARBA00022989"/>
    </source>
</evidence>
<keyword evidence="7" id="KW-0067">ATP-binding</keyword>
<evidence type="ECO:0000256" key="10">
    <source>
        <dbReference type="SAM" id="MobiDB-lite"/>
    </source>
</evidence>
<evidence type="ECO:0000313" key="15">
    <source>
        <dbReference type="Proteomes" id="UP000498740"/>
    </source>
</evidence>
<feature type="compositionally biased region" description="Basic and acidic residues" evidence="10">
    <location>
        <begin position="789"/>
        <end position="800"/>
    </location>
</feature>
<dbReference type="InterPro" id="IPR011527">
    <property type="entry name" value="ABC1_TM_dom"/>
</dbReference>
<feature type="region of interest" description="Disordered" evidence="10">
    <location>
        <begin position="712"/>
        <end position="734"/>
    </location>
</feature>
<dbReference type="Gene3D" id="1.20.1560.10">
    <property type="entry name" value="ABC transporter type 1, transmembrane domain"/>
    <property type="match status" value="1"/>
</dbReference>
<evidence type="ECO:0000256" key="3">
    <source>
        <dbReference type="ARBA" id="ARBA00022475"/>
    </source>
</evidence>
<evidence type="ECO:0000256" key="4">
    <source>
        <dbReference type="ARBA" id="ARBA00022519"/>
    </source>
</evidence>
<comment type="caution">
    <text evidence="14">The sequence shown here is derived from an EMBL/GenBank/DDBJ whole genome shotgun (WGS) entry which is preliminary data.</text>
</comment>
<evidence type="ECO:0000256" key="7">
    <source>
        <dbReference type="ARBA" id="ARBA00022840"/>
    </source>
</evidence>
<organism evidence="14 15">
    <name type="scientific">Streptomyces microflavus</name>
    <name type="common">Streptomyces lipmanii</name>
    <dbReference type="NCBI Taxonomy" id="1919"/>
    <lineage>
        <taxon>Bacteria</taxon>
        <taxon>Bacillati</taxon>
        <taxon>Actinomycetota</taxon>
        <taxon>Actinomycetes</taxon>
        <taxon>Kitasatosporales</taxon>
        <taxon>Streptomycetaceae</taxon>
        <taxon>Streptomyces</taxon>
    </lineage>
</organism>
<keyword evidence="4" id="KW-0997">Cell inner membrane</keyword>
<dbReference type="SUPFAM" id="SSF90123">
    <property type="entry name" value="ABC transporter transmembrane region"/>
    <property type="match status" value="1"/>
</dbReference>
<dbReference type="GO" id="GO:0140359">
    <property type="term" value="F:ABC-type transporter activity"/>
    <property type="evidence" value="ECO:0007669"/>
    <property type="project" value="InterPro"/>
</dbReference>
<reference evidence="14 15" key="1">
    <citation type="submission" date="2020-05" db="EMBL/GenBank/DDBJ databases">
        <title>Whole genome shotgun sequence of Streptomyces microflavus NBRC 13062.</title>
        <authorList>
            <person name="Komaki H."/>
            <person name="Tamura T."/>
        </authorList>
    </citation>
    <scope>NUCLEOTIDE SEQUENCE [LARGE SCALE GENOMIC DNA]</scope>
    <source>
        <strain evidence="14 15">NBRC 13062</strain>
    </source>
</reference>
<evidence type="ECO:0000256" key="9">
    <source>
        <dbReference type="ARBA" id="ARBA00023136"/>
    </source>
</evidence>
<feature type="region of interest" description="Disordered" evidence="10">
    <location>
        <begin position="751"/>
        <end position="867"/>
    </location>
</feature>
<keyword evidence="8 11" id="KW-1133">Transmembrane helix</keyword>
<feature type="domain" description="ABC transmembrane type-1" evidence="13">
    <location>
        <begin position="38"/>
        <end position="319"/>
    </location>
</feature>
<keyword evidence="5 11" id="KW-0812">Transmembrane</keyword>
<evidence type="ECO:0000256" key="6">
    <source>
        <dbReference type="ARBA" id="ARBA00022741"/>
    </source>
</evidence>
<dbReference type="PROSITE" id="PS50929">
    <property type="entry name" value="ABC_TM1F"/>
    <property type="match status" value="1"/>
</dbReference>